<organism evidence="1 2">
    <name type="scientific">Dermatophagoides pteronyssinus</name>
    <name type="common">European house dust mite</name>
    <dbReference type="NCBI Taxonomy" id="6956"/>
    <lineage>
        <taxon>Eukaryota</taxon>
        <taxon>Metazoa</taxon>
        <taxon>Ecdysozoa</taxon>
        <taxon>Arthropoda</taxon>
        <taxon>Chelicerata</taxon>
        <taxon>Arachnida</taxon>
        <taxon>Acari</taxon>
        <taxon>Acariformes</taxon>
        <taxon>Sarcoptiformes</taxon>
        <taxon>Astigmata</taxon>
        <taxon>Psoroptidia</taxon>
        <taxon>Analgoidea</taxon>
        <taxon>Pyroglyphidae</taxon>
        <taxon>Dermatophagoidinae</taxon>
        <taxon>Dermatophagoides</taxon>
    </lineage>
</organism>
<protein>
    <submittedName>
        <fullName evidence="1">Uncharacterized protein</fullName>
    </submittedName>
</protein>
<dbReference type="Proteomes" id="UP000887458">
    <property type="component" value="Unassembled WGS sequence"/>
</dbReference>
<proteinExistence type="predicted"/>
<sequence length="60" mass="6850">MYKNIFTTTEYKPSLIFVSSSCFIIFIPNGLLPSNIMTTTVCRSDSLFTEKLFCMNVPFP</sequence>
<evidence type="ECO:0000313" key="1">
    <source>
        <dbReference type="EMBL" id="KAH9419401.1"/>
    </source>
</evidence>
<comment type="caution">
    <text evidence="1">The sequence shown here is derived from an EMBL/GenBank/DDBJ whole genome shotgun (WGS) entry which is preliminary data.</text>
</comment>
<reference evidence="1 2" key="1">
    <citation type="journal article" date="2018" name="J. Allergy Clin. Immunol.">
        <title>High-quality assembly of Dermatophagoides pteronyssinus genome and transcriptome reveals a wide range of novel allergens.</title>
        <authorList>
            <person name="Liu X.Y."/>
            <person name="Yang K.Y."/>
            <person name="Wang M.Q."/>
            <person name="Kwok J.S."/>
            <person name="Zeng X."/>
            <person name="Yang Z."/>
            <person name="Xiao X.J."/>
            <person name="Lau C.P."/>
            <person name="Li Y."/>
            <person name="Huang Z.M."/>
            <person name="Ba J.G."/>
            <person name="Yim A.K."/>
            <person name="Ouyang C.Y."/>
            <person name="Ngai S.M."/>
            <person name="Chan T.F."/>
            <person name="Leung E.L."/>
            <person name="Liu L."/>
            <person name="Liu Z.G."/>
            <person name="Tsui S.K."/>
        </authorList>
    </citation>
    <scope>NUCLEOTIDE SEQUENCE [LARGE SCALE GENOMIC DNA]</scope>
    <source>
        <strain evidence="1">Derp</strain>
    </source>
</reference>
<dbReference type="EMBL" id="NJHN03000059">
    <property type="protein sequence ID" value="KAH9419401.1"/>
    <property type="molecule type" value="Genomic_DNA"/>
</dbReference>
<reference evidence="1 2" key="2">
    <citation type="journal article" date="2022" name="Mol. Biol. Evol.">
        <title>Comparative Genomics Reveals Insights into the Divergent Evolution of Astigmatic Mites and Household Pest Adaptations.</title>
        <authorList>
            <person name="Xiong Q."/>
            <person name="Wan A.T."/>
            <person name="Liu X."/>
            <person name="Fung C.S."/>
            <person name="Xiao X."/>
            <person name="Malainual N."/>
            <person name="Hou J."/>
            <person name="Wang L."/>
            <person name="Wang M."/>
            <person name="Yang K.Y."/>
            <person name="Cui Y."/>
            <person name="Leung E.L."/>
            <person name="Nong W."/>
            <person name="Shin S.K."/>
            <person name="Au S.W."/>
            <person name="Jeong K.Y."/>
            <person name="Chew F.T."/>
            <person name="Hui J.H."/>
            <person name="Leung T.F."/>
            <person name="Tungtrongchitr A."/>
            <person name="Zhong N."/>
            <person name="Liu Z."/>
            <person name="Tsui S.K."/>
        </authorList>
    </citation>
    <scope>NUCLEOTIDE SEQUENCE [LARGE SCALE GENOMIC DNA]</scope>
    <source>
        <strain evidence="1">Derp</strain>
    </source>
</reference>
<keyword evidence="2" id="KW-1185">Reference proteome</keyword>
<name>A0ABQ8J9W6_DERPT</name>
<accession>A0ABQ8J9W6</accession>
<evidence type="ECO:0000313" key="2">
    <source>
        <dbReference type="Proteomes" id="UP000887458"/>
    </source>
</evidence>
<gene>
    <name evidence="1" type="ORF">DERP_010612</name>
</gene>